<feature type="signal peptide" evidence="2">
    <location>
        <begin position="1"/>
        <end position="27"/>
    </location>
</feature>
<gene>
    <name evidence="3" type="ORF">ACFPH6_42165</name>
</gene>
<evidence type="ECO:0000256" key="1">
    <source>
        <dbReference type="SAM" id="MobiDB-lite"/>
    </source>
</evidence>
<sequence>MRSARVLLGSAVLATAALTLSAPAAFAAPGDHAVVQGHDGKGKGIKKHGHGNGDGNPSSSSSSSSSASSSSSSGGGFGGGFGGVVSVPACSVVTSEGSSVFTCLPGATAVF</sequence>
<dbReference type="Proteomes" id="UP001596012">
    <property type="component" value="Unassembled WGS sequence"/>
</dbReference>
<reference evidence="4" key="1">
    <citation type="journal article" date="2019" name="Int. J. Syst. Evol. Microbiol.">
        <title>The Global Catalogue of Microorganisms (GCM) 10K type strain sequencing project: providing services to taxonomists for standard genome sequencing and annotation.</title>
        <authorList>
            <consortium name="The Broad Institute Genomics Platform"/>
            <consortium name="The Broad Institute Genome Sequencing Center for Infectious Disease"/>
            <person name="Wu L."/>
            <person name="Ma J."/>
        </authorList>
    </citation>
    <scope>NUCLEOTIDE SEQUENCE [LARGE SCALE GENOMIC DNA]</scope>
    <source>
        <strain evidence="4">DT43</strain>
    </source>
</reference>
<comment type="caution">
    <text evidence="3">The sequence shown here is derived from an EMBL/GenBank/DDBJ whole genome shotgun (WGS) entry which is preliminary data.</text>
</comment>
<dbReference type="EMBL" id="JBHSFG010000087">
    <property type="protein sequence ID" value="MFC4471026.1"/>
    <property type="molecule type" value="Genomic_DNA"/>
</dbReference>
<name>A0ABV8Z3D9_9ACTN</name>
<feature type="region of interest" description="Disordered" evidence="1">
    <location>
        <begin position="32"/>
        <end position="75"/>
    </location>
</feature>
<feature type="chain" id="PRO_5045691937" evidence="2">
    <location>
        <begin position="28"/>
        <end position="111"/>
    </location>
</feature>
<evidence type="ECO:0000256" key="2">
    <source>
        <dbReference type="SAM" id="SignalP"/>
    </source>
</evidence>
<dbReference type="RefSeq" id="WP_386352670.1">
    <property type="nucleotide sequence ID" value="NZ_JBHSFG010000087.1"/>
</dbReference>
<evidence type="ECO:0000313" key="4">
    <source>
        <dbReference type="Proteomes" id="UP001596012"/>
    </source>
</evidence>
<keyword evidence="4" id="KW-1185">Reference proteome</keyword>
<dbReference type="PROSITE" id="PS51318">
    <property type="entry name" value="TAT"/>
    <property type="match status" value="1"/>
</dbReference>
<dbReference type="InterPro" id="IPR006311">
    <property type="entry name" value="TAT_signal"/>
</dbReference>
<accession>A0ABV8Z3D9</accession>
<feature type="compositionally biased region" description="Low complexity" evidence="1">
    <location>
        <begin position="55"/>
        <end position="72"/>
    </location>
</feature>
<protein>
    <submittedName>
        <fullName evidence="3">Uncharacterized protein</fullName>
    </submittedName>
</protein>
<evidence type="ECO:0000313" key="3">
    <source>
        <dbReference type="EMBL" id="MFC4471026.1"/>
    </source>
</evidence>
<organism evidence="3 4">
    <name type="scientific">Streptomyces xiangluensis</name>
    <dbReference type="NCBI Taxonomy" id="2665720"/>
    <lineage>
        <taxon>Bacteria</taxon>
        <taxon>Bacillati</taxon>
        <taxon>Actinomycetota</taxon>
        <taxon>Actinomycetes</taxon>
        <taxon>Kitasatosporales</taxon>
        <taxon>Streptomycetaceae</taxon>
        <taxon>Streptomyces</taxon>
    </lineage>
</organism>
<proteinExistence type="predicted"/>
<keyword evidence="2" id="KW-0732">Signal</keyword>